<organism evidence="1 2">
    <name type="scientific">Tepidibacillus fermentans</name>
    <dbReference type="NCBI Taxonomy" id="1281767"/>
    <lineage>
        <taxon>Bacteria</taxon>
        <taxon>Bacillati</taxon>
        <taxon>Bacillota</taxon>
        <taxon>Bacilli</taxon>
        <taxon>Bacillales</taxon>
        <taxon>Bacillaceae</taxon>
        <taxon>Tepidibacillus</taxon>
    </lineage>
</organism>
<proteinExistence type="predicted"/>
<dbReference type="Gene3D" id="3.40.50.1820">
    <property type="entry name" value="alpha/beta hydrolase"/>
    <property type="match status" value="1"/>
</dbReference>
<comment type="caution">
    <text evidence="1">The sequence shown here is derived from an EMBL/GenBank/DDBJ whole genome shotgun (WGS) entry which is preliminary data.</text>
</comment>
<dbReference type="EMBL" id="SMAB01000014">
    <property type="protein sequence ID" value="TCS81061.1"/>
    <property type="molecule type" value="Genomic_DNA"/>
</dbReference>
<dbReference type="RefSeq" id="WP_132769511.1">
    <property type="nucleotide sequence ID" value="NZ_SMAB01000014.1"/>
</dbReference>
<dbReference type="InterPro" id="IPR029058">
    <property type="entry name" value="AB_hydrolase_fold"/>
</dbReference>
<name>A0A4R3KEJ7_9BACI</name>
<dbReference type="OrthoDB" id="2832922at2"/>
<keyword evidence="2" id="KW-1185">Reference proteome</keyword>
<gene>
    <name evidence="1" type="ORF">EDD72_11442</name>
</gene>
<dbReference type="SUPFAM" id="SSF53474">
    <property type="entry name" value="alpha/beta-Hydrolases"/>
    <property type="match status" value="1"/>
</dbReference>
<reference evidence="1 2" key="1">
    <citation type="submission" date="2019-03" db="EMBL/GenBank/DDBJ databases">
        <title>Genomic Encyclopedia of Type Strains, Phase IV (KMG-IV): sequencing the most valuable type-strain genomes for metagenomic binning, comparative biology and taxonomic classification.</title>
        <authorList>
            <person name="Goeker M."/>
        </authorList>
    </citation>
    <scope>NUCLEOTIDE SEQUENCE [LARGE SCALE GENOMIC DNA]</scope>
    <source>
        <strain evidence="1 2">DSM 23802</strain>
    </source>
</reference>
<protein>
    <submittedName>
        <fullName evidence="1">Putative esterase</fullName>
    </submittedName>
</protein>
<accession>A0A4R3KEJ7</accession>
<dbReference type="AlphaFoldDB" id="A0A4R3KEJ7"/>
<evidence type="ECO:0000313" key="2">
    <source>
        <dbReference type="Proteomes" id="UP000295788"/>
    </source>
</evidence>
<evidence type="ECO:0000313" key="1">
    <source>
        <dbReference type="EMBL" id="TCS81061.1"/>
    </source>
</evidence>
<sequence length="205" mass="23635">MNSVPQLFVQTPINFRPDRHYPLLFSIHWRHGNAISFMDYWKTPRTKTDFIMAFPQSSQMCATDDYCWDDEELAKRELLEAYQKVIQQYPIDLNRIIIAGASQGGRLAIEMALSGEIQSNGFISVIPAFYEFDPSILKQANHFNLRGYMIAGELDPFTSKAVEFYRHCKENDFTCELTIELGVGHAFPEKDLPKKLDQAINFVLN</sequence>
<dbReference type="Proteomes" id="UP000295788">
    <property type="component" value="Unassembled WGS sequence"/>
</dbReference>